<protein>
    <submittedName>
        <fullName evidence="1">Uncharacterized protein</fullName>
    </submittedName>
</protein>
<gene>
    <name evidence="1" type="ORF">MILVUS5_LOCUS21931</name>
</gene>
<comment type="caution">
    <text evidence="1">The sequence shown here is derived from an EMBL/GenBank/DDBJ whole genome shotgun (WGS) entry which is preliminary data.</text>
</comment>
<proteinExistence type="predicted"/>
<evidence type="ECO:0000313" key="2">
    <source>
        <dbReference type="Proteomes" id="UP001177021"/>
    </source>
</evidence>
<reference evidence="1" key="1">
    <citation type="submission" date="2023-10" db="EMBL/GenBank/DDBJ databases">
        <authorList>
            <person name="Rodriguez Cubillos JULIANA M."/>
            <person name="De Vega J."/>
        </authorList>
    </citation>
    <scope>NUCLEOTIDE SEQUENCE</scope>
</reference>
<accession>A0ACB0KFQ1</accession>
<dbReference type="Proteomes" id="UP001177021">
    <property type="component" value="Unassembled WGS sequence"/>
</dbReference>
<keyword evidence="2" id="KW-1185">Reference proteome</keyword>
<name>A0ACB0KFQ1_TRIPR</name>
<evidence type="ECO:0000313" key="1">
    <source>
        <dbReference type="EMBL" id="CAJ2654884.1"/>
    </source>
</evidence>
<organism evidence="1 2">
    <name type="scientific">Trifolium pratense</name>
    <name type="common">Red clover</name>
    <dbReference type="NCBI Taxonomy" id="57577"/>
    <lineage>
        <taxon>Eukaryota</taxon>
        <taxon>Viridiplantae</taxon>
        <taxon>Streptophyta</taxon>
        <taxon>Embryophyta</taxon>
        <taxon>Tracheophyta</taxon>
        <taxon>Spermatophyta</taxon>
        <taxon>Magnoliopsida</taxon>
        <taxon>eudicotyledons</taxon>
        <taxon>Gunneridae</taxon>
        <taxon>Pentapetalae</taxon>
        <taxon>rosids</taxon>
        <taxon>fabids</taxon>
        <taxon>Fabales</taxon>
        <taxon>Fabaceae</taxon>
        <taxon>Papilionoideae</taxon>
        <taxon>50 kb inversion clade</taxon>
        <taxon>NPAAA clade</taxon>
        <taxon>Hologalegina</taxon>
        <taxon>IRL clade</taxon>
        <taxon>Trifolieae</taxon>
        <taxon>Trifolium</taxon>
    </lineage>
</organism>
<sequence>MSESSQTTITGRSTRSKAKIEPSKIIKDAVPVTIVRASKSKTQSSVAEKKVKGKSVEKMKAPKVSDNTSPSIDKSGKGSSKKKRRDYKSRIPLSMSDLVFESNVKTSEQTTEEESQNPKSVSEVVETLISIAGNPNQDNLGSDAEKRDLNNMPVDTEMEDTPTEVEPDIAEKSPTIAEMVAEKSTPAVTEEVVMKDVNTSLNENEEVETTTAEEEPVKETVAEKDVETTATTSESTDEETGTADEGTSDNEGDTQSEESNQSIPTDEQEVEADKPAEPEKEKEKDVVDVDDYVTTKTAVKPTYGITKRLRSCTGKAVATASKTPAPRVKTKGVGPVKGWSKPVSFQKAGKQYIQNQLRDLNKVCYLAPHLWDGHWQLIIMCPKDNVIVFLCSLHHKIPEAAKSLFTNAFKVHQLATFGNRKKTSWIFPKTRVQPNGNDCGYYVMKNMIDIVSASITKNWMEVFNDPTALTDEELYDLRDRWATCFLQLYNPEVDYDDADEKD</sequence>
<dbReference type="EMBL" id="CASHSV030000206">
    <property type="protein sequence ID" value="CAJ2654884.1"/>
    <property type="molecule type" value="Genomic_DNA"/>
</dbReference>